<dbReference type="PANTHER" id="PTHR30136">
    <property type="entry name" value="HELIX-TURN-HELIX TRANSCRIPTIONAL REGULATOR, ICLR FAMILY"/>
    <property type="match status" value="1"/>
</dbReference>
<dbReference type="PROSITE" id="PS51078">
    <property type="entry name" value="ICLR_ED"/>
    <property type="match status" value="1"/>
</dbReference>
<gene>
    <name evidence="6" type="primary">rhmR</name>
    <name evidence="6" type="ORF">NCTC12722_03615</name>
</gene>
<evidence type="ECO:0000313" key="7">
    <source>
        <dbReference type="Proteomes" id="UP000254343"/>
    </source>
</evidence>
<feature type="domain" description="IclR-ED" evidence="5">
    <location>
        <begin position="73"/>
        <end position="256"/>
    </location>
</feature>
<proteinExistence type="predicted"/>
<keyword evidence="1" id="KW-0805">Transcription regulation</keyword>
<dbReference type="GO" id="GO:0003677">
    <property type="term" value="F:DNA binding"/>
    <property type="evidence" value="ECO:0007669"/>
    <property type="project" value="UniProtKB-KW"/>
</dbReference>
<keyword evidence="3" id="KW-0804">Transcription</keyword>
<dbReference type="Gene3D" id="3.30.450.40">
    <property type="match status" value="1"/>
</dbReference>
<evidence type="ECO:0000259" key="4">
    <source>
        <dbReference type="PROSITE" id="PS51077"/>
    </source>
</evidence>
<dbReference type="SUPFAM" id="SSF55781">
    <property type="entry name" value="GAF domain-like"/>
    <property type="match status" value="1"/>
</dbReference>
<name>A0A380WBL8_AFIFE</name>
<organism evidence="6 7">
    <name type="scientific">Afipia felis</name>
    <name type="common">Cat scratch disease bacillus</name>
    <dbReference type="NCBI Taxonomy" id="1035"/>
    <lineage>
        <taxon>Bacteria</taxon>
        <taxon>Pseudomonadati</taxon>
        <taxon>Pseudomonadota</taxon>
        <taxon>Alphaproteobacteria</taxon>
        <taxon>Hyphomicrobiales</taxon>
        <taxon>Nitrobacteraceae</taxon>
        <taxon>Afipia</taxon>
    </lineage>
</organism>
<evidence type="ECO:0000259" key="5">
    <source>
        <dbReference type="PROSITE" id="PS51078"/>
    </source>
</evidence>
<dbReference type="OrthoDB" id="9807558at2"/>
<reference evidence="6 7" key="1">
    <citation type="submission" date="2018-06" db="EMBL/GenBank/DDBJ databases">
        <authorList>
            <consortium name="Pathogen Informatics"/>
            <person name="Doyle S."/>
        </authorList>
    </citation>
    <scope>NUCLEOTIDE SEQUENCE [LARGE SCALE GENOMIC DNA]</scope>
    <source>
        <strain evidence="6 7">NCTC12722</strain>
    </source>
</reference>
<dbReference type="InterPro" id="IPR036388">
    <property type="entry name" value="WH-like_DNA-bd_sf"/>
</dbReference>
<dbReference type="Proteomes" id="UP000254343">
    <property type="component" value="Unassembled WGS sequence"/>
</dbReference>
<dbReference type="InterPro" id="IPR036390">
    <property type="entry name" value="WH_DNA-bd_sf"/>
</dbReference>
<accession>A0A380WBL8</accession>
<dbReference type="Pfam" id="PF01614">
    <property type="entry name" value="IclR_C"/>
    <property type="match status" value="1"/>
</dbReference>
<evidence type="ECO:0000256" key="3">
    <source>
        <dbReference type="ARBA" id="ARBA00023163"/>
    </source>
</evidence>
<evidence type="ECO:0000256" key="1">
    <source>
        <dbReference type="ARBA" id="ARBA00023015"/>
    </source>
</evidence>
<dbReference type="InterPro" id="IPR029016">
    <property type="entry name" value="GAF-like_dom_sf"/>
</dbReference>
<dbReference type="PROSITE" id="PS51077">
    <property type="entry name" value="HTH_ICLR"/>
    <property type="match status" value="1"/>
</dbReference>
<feature type="domain" description="HTH iclR-type" evidence="4">
    <location>
        <begin position="12"/>
        <end position="72"/>
    </location>
</feature>
<dbReference type="InterPro" id="IPR005471">
    <property type="entry name" value="Tscrpt_reg_IclR_N"/>
</dbReference>
<dbReference type="Pfam" id="PF09339">
    <property type="entry name" value="HTH_IclR"/>
    <property type="match status" value="1"/>
</dbReference>
<dbReference type="InterPro" id="IPR050707">
    <property type="entry name" value="HTH_MetabolicPath_Reg"/>
</dbReference>
<dbReference type="PANTHER" id="PTHR30136:SF38">
    <property type="entry name" value="TRANSCRIPTIONAL REGULATOR"/>
    <property type="match status" value="1"/>
</dbReference>
<dbReference type="EMBL" id="UIGB01000001">
    <property type="protein sequence ID" value="SUU86390.1"/>
    <property type="molecule type" value="Genomic_DNA"/>
</dbReference>
<sequence length="263" mass="29311">MNLENLDMKLPAPALAKGFAILALVAEQPGLKFADIRLRLKLPNSSCHHLLNTLCHLGALQMNEDRGFILGLRLLELGSLAAGQRTIEHQALPYLQRLSNELQLTCHLGVLEGYNAMYLLKVEGNREIRVNTWVGKRLSLHSSSLGKILLAWLPETEVDDKLRHVTWQQKGPKTLTDPQQYRDHLCEVRAQGWALDDEEDNPNVRCIAAPVFDMHGRVVAAASIVSTVLDISDSKIPQLAERVCAMAREISNDLGYRENAGRA</sequence>
<protein>
    <submittedName>
        <fullName evidence="6">Uncharacterized HTH-type transcriptional regulator RhmR</fullName>
    </submittedName>
</protein>
<evidence type="ECO:0000313" key="6">
    <source>
        <dbReference type="EMBL" id="SUU86390.1"/>
    </source>
</evidence>
<dbReference type="SUPFAM" id="SSF46785">
    <property type="entry name" value="Winged helix' DNA-binding domain"/>
    <property type="match status" value="1"/>
</dbReference>
<dbReference type="GO" id="GO:0045892">
    <property type="term" value="P:negative regulation of DNA-templated transcription"/>
    <property type="evidence" value="ECO:0007669"/>
    <property type="project" value="TreeGrafter"/>
</dbReference>
<dbReference type="InterPro" id="IPR014757">
    <property type="entry name" value="Tscrpt_reg_IclR_C"/>
</dbReference>
<dbReference type="AlphaFoldDB" id="A0A380WBL8"/>
<dbReference type="SMART" id="SM00346">
    <property type="entry name" value="HTH_ICLR"/>
    <property type="match status" value="1"/>
</dbReference>
<keyword evidence="2" id="KW-0238">DNA-binding</keyword>
<evidence type="ECO:0000256" key="2">
    <source>
        <dbReference type="ARBA" id="ARBA00023125"/>
    </source>
</evidence>
<dbReference type="Gene3D" id="1.10.10.10">
    <property type="entry name" value="Winged helix-like DNA-binding domain superfamily/Winged helix DNA-binding domain"/>
    <property type="match status" value="1"/>
</dbReference>
<dbReference type="GO" id="GO:0003700">
    <property type="term" value="F:DNA-binding transcription factor activity"/>
    <property type="evidence" value="ECO:0007669"/>
    <property type="project" value="TreeGrafter"/>
</dbReference>